<keyword evidence="1" id="KW-0808">Transferase</keyword>
<keyword evidence="2" id="KW-1185">Reference proteome</keyword>
<name>A0A9W6SKZ3_9ACTN</name>
<keyword evidence="1" id="KW-0489">Methyltransferase</keyword>
<dbReference type="Gene3D" id="3.40.50.150">
    <property type="entry name" value="Vaccinia Virus protein VP39"/>
    <property type="match status" value="1"/>
</dbReference>
<evidence type="ECO:0000313" key="2">
    <source>
        <dbReference type="Proteomes" id="UP001165079"/>
    </source>
</evidence>
<dbReference type="GO" id="GO:0032259">
    <property type="term" value="P:methylation"/>
    <property type="evidence" value="ECO:0007669"/>
    <property type="project" value="UniProtKB-KW"/>
</dbReference>
<proteinExistence type="predicted"/>
<reference evidence="1" key="1">
    <citation type="submission" date="2023-03" db="EMBL/GenBank/DDBJ databases">
        <title>Actinorhabdospora filicis NBRC 111898.</title>
        <authorList>
            <person name="Ichikawa N."/>
            <person name="Sato H."/>
            <person name="Tonouchi N."/>
        </authorList>
    </citation>
    <scope>NUCLEOTIDE SEQUENCE</scope>
    <source>
        <strain evidence="1">NBRC 111898</strain>
    </source>
</reference>
<accession>A0A9W6SKZ3</accession>
<dbReference type="Pfam" id="PF13489">
    <property type="entry name" value="Methyltransf_23"/>
    <property type="match status" value="1"/>
</dbReference>
<gene>
    <name evidence="1" type="ORF">Afil01_26540</name>
</gene>
<dbReference type="GO" id="GO:0008168">
    <property type="term" value="F:methyltransferase activity"/>
    <property type="evidence" value="ECO:0007669"/>
    <property type="project" value="UniProtKB-KW"/>
</dbReference>
<evidence type="ECO:0000313" key="1">
    <source>
        <dbReference type="EMBL" id="GLZ77847.1"/>
    </source>
</evidence>
<dbReference type="InterPro" id="IPR029063">
    <property type="entry name" value="SAM-dependent_MTases_sf"/>
</dbReference>
<dbReference type="Proteomes" id="UP001165079">
    <property type="component" value="Unassembled WGS sequence"/>
</dbReference>
<dbReference type="AlphaFoldDB" id="A0A9W6SKZ3"/>
<dbReference type="EMBL" id="BSTX01000002">
    <property type="protein sequence ID" value="GLZ77847.1"/>
    <property type="molecule type" value="Genomic_DNA"/>
</dbReference>
<sequence length="214" mass="22821">MTVTTWDQDVYADAMRTGRGPLYLRRPDGWLLPLDVERWCGHVDATDRLVLARCAGPVLDVGCGPGRFAAALARLGVPALGVDTCPSAVARAIAAGGAAECRSVFEPLPGEGAWRTLLLMDGNIGIGGDPLALLRRLRGLARPGALLMVETAPVDVDERLAVHVDNGRGGRGRLFPWARLGPSALRRAAGPAGWRVAEEWTCAERAFTALRPVR</sequence>
<dbReference type="RefSeq" id="WP_285663027.1">
    <property type="nucleotide sequence ID" value="NZ_BSTX01000002.1"/>
</dbReference>
<protein>
    <submittedName>
        <fullName evidence="1">Methyltransferase type 11</fullName>
    </submittedName>
</protein>
<dbReference type="SUPFAM" id="SSF53335">
    <property type="entry name" value="S-adenosyl-L-methionine-dependent methyltransferases"/>
    <property type="match status" value="1"/>
</dbReference>
<comment type="caution">
    <text evidence="1">The sequence shown here is derived from an EMBL/GenBank/DDBJ whole genome shotgun (WGS) entry which is preliminary data.</text>
</comment>
<organism evidence="1 2">
    <name type="scientific">Actinorhabdospora filicis</name>
    <dbReference type="NCBI Taxonomy" id="1785913"/>
    <lineage>
        <taxon>Bacteria</taxon>
        <taxon>Bacillati</taxon>
        <taxon>Actinomycetota</taxon>
        <taxon>Actinomycetes</taxon>
        <taxon>Micromonosporales</taxon>
        <taxon>Micromonosporaceae</taxon>
        <taxon>Actinorhabdospora</taxon>
    </lineage>
</organism>